<name>A0ABM8AFS1_9DEIO</name>
<keyword evidence="2" id="KW-1185">Reference proteome</keyword>
<dbReference type="Gene3D" id="1.10.10.10">
    <property type="entry name" value="Winged helix-like DNA-binding domain superfamily/Winged helix DNA-binding domain"/>
    <property type="match status" value="1"/>
</dbReference>
<dbReference type="RefSeq" id="WP_264775348.1">
    <property type="nucleotide sequence ID" value="NZ_AP026560.1"/>
</dbReference>
<gene>
    <name evidence="1" type="ORF">DAETH_26320</name>
</gene>
<evidence type="ECO:0000313" key="2">
    <source>
        <dbReference type="Proteomes" id="UP001064971"/>
    </source>
</evidence>
<proteinExistence type="predicted"/>
<accession>A0ABM8AFS1</accession>
<protein>
    <recommendedName>
        <fullName evidence="3">Transcriptional regulator</fullName>
    </recommendedName>
</protein>
<dbReference type="EMBL" id="AP026560">
    <property type="protein sequence ID" value="BDP42663.1"/>
    <property type="molecule type" value="Genomic_DNA"/>
</dbReference>
<reference evidence="1" key="1">
    <citation type="submission" date="2022-07" db="EMBL/GenBank/DDBJ databases">
        <title>Complete Genome Sequence of the Radioresistant Bacterium Deinococcus aetherius ST0316, Isolated from the Air Dust collected in Lower Stratosphere above Japan.</title>
        <authorList>
            <person name="Satoh K."/>
            <person name="Hagiwara K."/>
            <person name="Katsumata K."/>
            <person name="Kubo A."/>
            <person name="Yokobori S."/>
            <person name="Yamagishi A."/>
            <person name="Oono Y."/>
            <person name="Narumi I."/>
        </authorList>
    </citation>
    <scope>NUCLEOTIDE SEQUENCE</scope>
    <source>
        <strain evidence="1">ST0316</strain>
    </source>
</reference>
<dbReference type="InterPro" id="IPR036388">
    <property type="entry name" value="WH-like_DNA-bd_sf"/>
</dbReference>
<evidence type="ECO:0008006" key="3">
    <source>
        <dbReference type="Google" id="ProtNLM"/>
    </source>
</evidence>
<sequence>MPQTILGSFEGEWFEVVTPEQARRLSDPVALRHLEPFIGRTLSAGAAAREAGVSVERMLYRVRQFLGAGLLTEVGEERRAGRPLRLYRAPAGFQVPFHLTPFADLEAQITRHGRPFDRLRARAGARRLAELDLNARLIYRSVDGQVHSETFLPEGRTLAEARGGRPGGDYMGVLWLDDDAARRVQAHLDALREELSGVGGEREGRRPYLVQTALLPLDPHDREELLGPPG</sequence>
<evidence type="ECO:0000313" key="1">
    <source>
        <dbReference type="EMBL" id="BDP42663.1"/>
    </source>
</evidence>
<organism evidence="1 2">
    <name type="scientific">Deinococcus aetherius</name>
    <dbReference type="NCBI Taxonomy" id="200252"/>
    <lineage>
        <taxon>Bacteria</taxon>
        <taxon>Thermotogati</taxon>
        <taxon>Deinococcota</taxon>
        <taxon>Deinococci</taxon>
        <taxon>Deinococcales</taxon>
        <taxon>Deinococcaceae</taxon>
        <taxon>Deinococcus</taxon>
    </lineage>
</organism>
<dbReference type="Proteomes" id="UP001064971">
    <property type="component" value="Chromosome"/>
</dbReference>